<comment type="caution">
    <text evidence="1">The sequence shown here is derived from an EMBL/GenBank/DDBJ whole genome shotgun (WGS) entry which is preliminary data.</text>
</comment>
<gene>
    <name evidence="1" type="ORF">CN984_12215</name>
</gene>
<reference evidence="1 2" key="1">
    <citation type="submission" date="2017-09" db="EMBL/GenBank/DDBJ databases">
        <title>Large-scale bioinformatics analysis of Bacillus genomes uncovers conserved roles of natural products in bacterial physiology.</title>
        <authorList>
            <consortium name="Agbiome Team Llc"/>
            <person name="Bleich R.M."/>
            <person name="Grubbs K.J."/>
            <person name="Santa Maria K.C."/>
            <person name="Allen S.E."/>
            <person name="Farag S."/>
            <person name="Shank E.A."/>
            <person name="Bowers A."/>
        </authorList>
    </citation>
    <scope>NUCLEOTIDE SEQUENCE [LARGE SCALE GENOMIC DNA]</scope>
    <source>
        <strain evidence="1 2">AFS050027</strain>
    </source>
</reference>
<organism evidence="1 2">
    <name type="scientific">Bacillus cereus</name>
    <dbReference type="NCBI Taxonomy" id="1396"/>
    <lineage>
        <taxon>Bacteria</taxon>
        <taxon>Bacillati</taxon>
        <taxon>Bacillota</taxon>
        <taxon>Bacilli</taxon>
        <taxon>Bacillales</taxon>
        <taxon>Bacillaceae</taxon>
        <taxon>Bacillus</taxon>
        <taxon>Bacillus cereus group</taxon>
    </lineage>
</organism>
<proteinExistence type="predicted"/>
<dbReference type="AlphaFoldDB" id="A0A2A7FN98"/>
<sequence>MIQEHKFNADLSVEVYETCKDSIEMKGCYNNVFNVLRYYGSKFYNNEWKIAYGYVSIHEVEGLMARHAFILDENDNVVDPTIVTTSSFDKDYKYEYVSFKVFNKLGDYTRTLSANDGQPALYNVFHKEEIEANQWGMQRKLMMIG</sequence>
<accession>A0A2A7FN98</accession>
<evidence type="ECO:0000313" key="1">
    <source>
        <dbReference type="EMBL" id="PGO29201.1"/>
    </source>
</evidence>
<dbReference type="Proteomes" id="UP000223777">
    <property type="component" value="Unassembled WGS sequence"/>
</dbReference>
<name>A0A2A7FN98_BACCE</name>
<dbReference type="EMBL" id="NUIL01000015">
    <property type="protein sequence ID" value="PGO29201.1"/>
    <property type="molecule type" value="Genomic_DNA"/>
</dbReference>
<protein>
    <submittedName>
        <fullName evidence="1">Uncharacterized protein</fullName>
    </submittedName>
</protein>
<evidence type="ECO:0000313" key="2">
    <source>
        <dbReference type="Proteomes" id="UP000223777"/>
    </source>
</evidence>
<dbReference type="RefSeq" id="WP_097883332.1">
    <property type="nucleotide sequence ID" value="NZ_NUIL01000015.1"/>
</dbReference>